<feature type="chain" id="PRO_5013186649" evidence="1">
    <location>
        <begin position="16"/>
        <end position="222"/>
    </location>
</feature>
<dbReference type="EMBL" id="MUJZ01014761">
    <property type="protein sequence ID" value="OTF81209.1"/>
    <property type="molecule type" value="Genomic_DNA"/>
</dbReference>
<dbReference type="Proteomes" id="UP000194236">
    <property type="component" value="Unassembled WGS sequence"/>
</dbReference>
<keyword evidence="3" id="KW-1185">Reference proteome</keyword>
<gene>
    <name evidence="2" type="ORF">BLA29_005901</name>
</gene>
<evidence type="ECO:0000256" key="1">
    <source>
        <dbReference type="SAM" id="SignalP"/>
    </source>
</evidence>
<sequence>MLITIFLVMFSGTLAESLFDYNDYSCGSNLTGVNELIERFQMFKRNSAEMDHMVKDFLDQAKSFREESIKRMLEIDNELLTFNRTELMLRVKYEQEKIRCEKVRQFSELLAMQLFAHEHGMFDFDEEKDPDIDFDRKMKNFFNEIFDAVDLMKILGDLEKGYNNSASKEMLKMGIGQLLQGFGDFQLAFVQKVKIHSTMMSFSSFRNMLNDVLEDINQSSKI</sequence>
<organism evidence="2 3">
    <name type="scientific">Euroglyphus maynei</name>
    <name type="common">Mayne's house dust mite</name>
    <dbReference type="NCBI Taxonomy" id="6958"/>
    <lineage>
        <taxon>Eukaryota</taxon>
        <taxon>Metazoa</taxon>
        <taxon>Ecdysozoa</taxon>
        <taxon>Arthropoda</taxon>
        <taxon>Chelicerata</taxon>
        <taxon>Arachnida</taxon>
        <taxon>Acari</taxon>
        <taxon>Acariformes</taxon>
        <taxon>Sarcoptiformes</taxon>
        <taxon>Astigmata</taxon>
        <taxon>Psoroptidia</taxon>
        <taxon>Analgoidea</taxon>
        <taxon>Pyroglyphidae</taxon>
        <taxon>Pyroglyphinae</taxon>
        <taxon>Euroglyphus</taxon>
    </lineage>
</organism>
<protein>
    <submittedName>
        <fullName evidence="2">Uncharacterized protein</fullName>
    </submittedName>
</protein>
<comment type="caution">
    <text evidence="2">The sequence shown here is derived from an EMBL/GenBank/DDBJ whole genome shotgun (WGS) entry which is preliminary data.</text>
</comment>
<name>A0A1Y3BJU0_EURMA</name>
<dbReference type="OrthoDB" id="6511681at2759"/>
<reference evidence="2 3" key="1">
    <citation type="submission" date="2017-03" db="EMBL/GenBank/DDBJ databases">
        <title>Genome Survey of Euroglyphus maynei.</title>
        <authorList>
            <person name="Arlian L.G."/>
            <person name="Morgan M.S."/>
            <person name="Rider S.D."/>
        </authorList>
    </citation>
    <scope>NUCLEOTIDE SEQUENCE [LARGE SCALE GENOMIC DNA]</scope>
    <source>
        <strain evidence="2">Arlian Lab</strain>
        <tissue evidence="2">Whole body</tissue>
    </source>
</reference>
<keyword evidence="1" id="KW-0732">Signal</keyword>
<dbReference type="AlphaFoldDB" id="A0A1Y3BJU0"/>
<evidence type="ECO:0000313" key="3">
    <source>
        <dbReference type="Proteomes" id="UP000194236"/>
    </source>
</evidence>
<feature type="signal peptide" evidence="1">
    <location>
        <begin position="1"/>
        <end position="15"/>
    </location>
</feature>
<proteinExistence type="predicted"/>
<evidence type="ECO:0000313" key="2">
    <source>
        <dbReference type="EMBL" id="OTF81209.1"/>
    </source>
</evidence>
<accession>A0A1Y3BJU0</accession>